<gene>
    <name evidence="1" type="ORF">Bpfe_017764</name>
</gene>
<name>A0AAD8F6A3_BIOPF</name>
<sequence>MGISNVAPGALTSLAINGNHYRALIVVLDVGEGNGASRGGNRALQSDYLRPCNQGAAIHLVIALDQRDVLSAYRVSSD</sequence>
<dbReference type="EMBL" id="JASAOG010000091">
    <property type="protein sequence ID" value="KAK0052910.1"/>
    <property type="molecule type" value="Genomic_DNA"/>
</dbReference>
<keyword evidence="2" id="KW-1185">Reference proteome</keyword>
<organism evidence="1 2">
    <name type="scientific">Biomphalaria pfeifferi</name>
    <name type="common">Bloodfluke planorb</name>
    <name type="synonym">Freshwater snail</name>
    <dbReference type="NCBI Taxonomy" id="112525"/>
    <lineage>
        <taxon>Eukaryota</taxon>
        <taxon>Metazoa</taxon>
        <taxon>Spiralia</taxon>
        <taxon>Lophotrochozoa</taxon>
        <taxon>Mollusca</taxon>
        <taxon>Gastropoda</taxon>
        <taxon>Heterobranchia</taxon>
        <taxon>Euthyneura</taxon>
        <taxon>Panpulmonata</taxon>
        <taxon>Hygrophila</taxon>
        <taxon>Lymnaeoidea</taxon>
        <taxon>Planorbidae</taxon>
        <taxon>Biomphalaria</taxon>
    </lineage>
</organism>
<comment type="caution">
    <text evidence="1">The sequence shown here is derived from an EMBL/GenBank/DDBJ whole genome shotgun (WGS) entry which is preliminary data.</text>
</comment>
<proteinExistence type="predicted"/>
<evidence type="ECO:0000313" key="2">
    <source>
        <dbReference type="Proteomes" id="UP001233172"/>
    </source>
</evidence>
<reference evidence="1" key="1">
    <citation type="journal article" date="2023" name="PLoS Negl. Trop. Dis.">
        <title>A genome sequence for Biomphalaria pfeifferi, the major vector snail for the human-infecting parasite Schistosoma mansoni.</title>
        <authorList>
            <person name="Bu L."/>
            <person name="Lu L."/>
            <person name="Laidemitt M.R."/>
            <person name="Zhang S.M."/>
            <person name="Mutuku M."/>
            <person name="Mkoji G."/>
            <person name="Steinauer M."/>
            <person name="Loker E.S."/>
        </authorList>
    </citation>
    <scope>NUCLEOTIDE SEQUENCE</scope>
    <source>
        <strain evidence="1">KasaAsao</strain>
    </source>
</reference>
<accession>A0AAD8F6A3</accession>
<dbReference type="AlphaFoldDB" id="A0AAD8F6A3"/>
<reference evidence="1" key="2">
    <citation type="submission" date="2023-04" db="EMBL/GenBank/DDBJ databases">
        <authorList>
            <person name="Bu L."/>
            <person name="Lu L."/>
            <person name="Laidemitt M.R."/>
            <person name="Zhang S.M."/>
            <person name="Mutuku M."/>
            <person name="Mkoji G."/>
            <person name="Steinauer M."/>
            <person name="Loker E.S."/>
        </authorList>
    </citation>
    <scope>NUCLEOTIDE SEQUENCE</scope>
    <source>
        <strain evidence="1">KasaAsao</strain>
        <tissue evidence="1">Whole Snail</tissue>
    </source>
</reference>
<evidence type="ECO:0000313" key="1">
    <source>
        <dbReference type="EMBL" id="KAK0052910.1"/>
    </source>
</evidence>
<protein>
    <submittedName>
        <fullName evidence="1">Uncharacterized protein</fullName>
    </submittedName>
</protein>
<dbReference type="Proteomes" id="UP001233172">
    <property type="component" value="Unassembled WGS sequence"/>
</dbReference>